<evidence type="ECO:0000313" key="2">
    <source>
        <dbReference type="Proteomes" id="UP000887565"/>
    </source>
</evidence>
<accession>A0A915JVV9</accession>
<dbReference type="WBParaSite" id="nRc.2.0.1.t29887-RA">
    <property type="protein sequence ID" value="nRc.2.0.1.t29887-RA"/>
    <property type="gene ID" value="nRc.2.0.1.g29887"/>
</dbReference>
<feature type="compositionally biased region" description="Basic residues" evidence="1">
    <location>
        <begin position="1"/>
        <end position="14"/>
    </location>
</feature>
<keyword evidence="2" id="KW-1185">Reference proteome</keyword>
<name>A0A915JVV9_ROMCU</name>
<reference evidence="3" key="1">
    <citation type="submission" date="2022-11" db="UniProtKB">
        <authorList>
            <consortium name="WormBaseParasite"/>
        </authorList>
    </citation>
    <scope>IDENTIFICATION</scope>
</reference>
<organism evidence="2 3">
    <name type="scientific">Romanomermis culicivorax</name>
    <name type="common">Nematode worm</name>
    <dbReference type="NCBI Taxonomy" id="13658"/>
    <lineage>
        <taxon>Eukaryota</taxon>
        <taxon>Metazoa</taxon>
        <taxon>Ecdysozoa</taxon>
        <taxon>Nematoda</taxon>
        <taxon>Enoplea</taxon>
        <taxon>Dorylaimia</taxon>
        <taxon>Mermithida</taxon>
        <taxon>Mermithoidea</taxon>
        <taxon>Mermithidae</taxon>
        <taxon>Romanomermis</taxon>
    </lineage>
</organism>
<evidence type="ECO:0000256" key="1">
    <source>
        <dbReference type="SAM" id="MobiDB-lite"/>
    </source>
</evidence>
<protein>
    <submittedName>
        <fullName evidence="3">Uncharacterized protein</fullName>
    </submittedName>
</protein>
<dbReference type="Proteomes" id="UP000887565">
    <property type="component" value="Unplaced"/>
</dbReference>
<proteinExistence type="predicted"/>
<evidence type="ECO:0000313" key="3">
    <source>
        <dbReference type="WBParaSite" id="nRc.2.0.1.t29887-RA"/>
    </source>
</evidence>
<feature type="region of interest" description="Disordered" evidence="1">
    <location>
        <begin position="1"/>
        <end position="26"/>
    </location>
</feature>
<dbReference type="AlphaFoldDB" id="A0A915JVV9"/>
<sequence>MESKAKKRQFKKGTSKTSTAKSTNPGALAIDNSKILITVQLIIIICPAVQEMEFICGTPKPDSSHYPRPFQ</sequence>